<accession>A0A6P5FSH0</accession>
<dbReference type="CDD" id="cd01837">
    <property type="entry name" value="SGNH_plant_lipase_like"/>
    <property type="match status" value="1"/>
</dbReference>
<reference evidence="5" key="1">
    <citation type="journal article" date="2015" name="Nat. Genet.">
        <title>The pineapple genome and the evolution of CAM photosynthesis.</title>
        <authorList>
            <person name="Ming R."/>
            <person name="VanBuren R."/>
            <person name="Wai C.M."/>
            <person name="Tang H."/>
            <person name="Schatz M.C."/>
            <person name="Bowers J.E."/>
            <person name="Lyons E."/>
            <person name="Wang M.L."/>
            <person name="Chen J."/>
            <person name="Biggers E."/>
            <person name="Zhang J."/>
            <person name="Huang L."/>
            <person name="Zhang L."/>
            <person name="Miao W."/>
            <person name="Zhang J."/>
            <person name="Ye Z."/>
            <person name="Miao C."/>
            <person name="Lin Z."/>
            <person name="Wang H."/>
            <person name="Zhou H."/>
            <person name="Yim W.C."/>
            <person name="Priest H.D."/>
            <person name="Zheng C."/>
            <person name="Woodhouse M."/>
            <person name="Edger P.P."/>
            <person name="Guyot R."/>
            <person name="Guo H.B."/>
            <person name="Guo H."/>
            <person name="Zheng G."/>
            <person name="Singh R."/>
            <person name="Sharma A."/>
            <person name="Min X."/>
            <person name="Zheng Y."/>
            <person name="Lee H."/>
            <person name="Gurtowski J."/>
            <person name="Sedlazeck F.J."/>
            <person name="Harkess A."/>
            <person name="McKain M.R."/>
            <person name="Liao Z."/>
            <person name="Fang J."/>
            <person name="Liu J."/>
            <person name="Zhang X."/>
            <person name="Zhang Q."/>
            <person name="Hu W."/>
            <person name="Qin Y."/>
            <person name="Wang K."/>
            <person name="Chen L.Y."/>
            <person name="Shirley N."/>
            <person name="Lin Y.R."/>
            <person name="Liu L.Y."/>
            <person name="Hernandez A.G."/>
            <person name="Wright C.L."/>
            <person name="Bulone V."/>
            <person name="Tuskan G.A."/>
            <person name="Heath K."/>
            <person name="Zee F."/>
            <person name="Moore P.H."/>
            <person name="Sunkar R."/>
            <person name="Leebens-Mack J.H."/>
            <person name="Mockler T."/>
            <person name="Bennetzen J.L."/>
            <person name="Freeling M."/>
            <person name="Sankoff D."/>
            <person name="Paterson A.H."/>
            <person name="Zhu X."/>
            <person name="Yang X."/>
            <person name="Smith J.A."/>
            <person name="Cushman J.C."/>
            <person name="Paull R.E."/>
            <person name="Yu Q."/>
        </authorList>
    </citation>
    <scope>NUCLEOTIDE SEQUENCE [LARGE SCALE GENOMIC DNA]</scope>
    <source>
        <strain evidence="5">cv. F153</strain>
    </source>
</reference>
<keyword evidence="5" id="KW-1185">Reference proteome</keyword>
<evidence type="ECO:0000256" key="2">
    <source>
        <dbReference type="ARBA" id="ARBA00022729"/>
    </source>
</evidence>
<dbReference type="InterPro" id="IPR008265">
    <property type="entry name" value="Lipase_GDSL_AS"/>
</dbReference>
<dbReference type="Proteomes" id="UP000515123">
    <property type="component" value="Linkage group 11"/>
</dbReference>
<gene>
    <name evidence="6" type="primary">LOC109717481</name>
</gene>
<dbReference type="GeneID" id="109717481"/>
<dbReference type="PANTHER" id="PTHR22835">
    <property type="entry name" value="ZINC FINGER FYVE DOMAIN CONTAINING PROTEIN"/>
    <property type="match status" value="1"/>
</dbReference>
<keyword evidence="4" id="KW-0325">Glycoprotein</keyword>
<dbReference type="GO" id="GO:0006629">
    <property type="term" value="P:lipid metabolic process"/>
    <property type="evidence" value="ECO:0007669"/>
    <property type="project" value="InterPro"/>
</dbReference>
<evidence type="ECO:0000256" key="4">
    <source>
        <dbReference type="ARBA" id="ARBA00023180"/>
    </source>
</evidence>
<dbReference type="AlphaFoldDB" id="A0A6P5FSH0"/>
<reference evidence="6" key="2">
    <citation type="submission" date="2025-08" db="UniProtKB">
        <authorList>
            <consortium name="RefSeq"/>
        </authorList>
    </citation>
    <scope>IDENTIFICATION</scope>
    <source>
        <tissue evidence="6">Leaf</tissue>
    </source>
</reference>
<protein>
    <submittedName>
        <fullName evidence="6">GDSL esterase/lipase At2g27360-like</fullName>
    </submittedName>
</protein>
<dbReference type="SUPFAM" id="SSF52266">
    <property type="entry name" value="SGNH hydrolase"/>
    <property type="match status" value="1"/>
</dbReference>
<proteinExistence type="inferred from homology"/>
<evidence type="ECO:0000313" key="6">
    <source>
        <dbReference type="RefSeq" id="XP_020098884.1"/>
    </source>
</evidence>
<comment type="similarity">
    <text evidence="1">Belongs to the 'GDSL' lipolytic enzyme family.</text>
</comment>
<dbReference type="InterPro" id="IPR001087">
    <property type="entry name" value="GDSL"/>
</dbReference>
<dbReference type="GO" id="GO:0016298">
    <property type="term" value="F:lipase activity"/>
    <property type="evidence" value="ECO:0007669"/>
    <property type="project" value="InterPro"/>
</dbReference>
<evidence type="ECO:0000313" key="5">
    <source>
        <dbReference type="Proteomes" id="UP000515123"/>
    </source>
</evidence>
<dbReference type="Pfam" id="PF00657">
    <property type="entry name" value="Lipase_GDSL"/>
    <property type="match status" value="1"/>
</dbReference>
<keyword evidence="3" id="KW-0378">Hydrolase</keyword>
<evidence type="ECO:0000256" key="1">
    <source>
        <dbReference type="ARBA" id="ARBA00008668"/>
    </source>
</evidence>
<dbReference type="OrthoDB" id="1600564at2759"/>
<dbReference type="PROSITE" id="PS01098">
    <property type="entry name" value="LIPASE_GDSL_SER"/>
    <property type="match status" value="1"/>
</dbReference>
<dbReference type="InterPro" id="IPR035669">
    <property type="entry name" value="SGNH_plant_lipase-like"/>
</dbReference>
<dbReference type="InterPro" id="IPR036514">
    <property type="entry name" value="SGNH_hydro_sf"/>
</dbReference>
<name>A0A6P5FSH0_ANACO</name>
<organism evidence="5 6">
    <name type="scientific">Ananas comosus</name>
    <name type="common">Pineapple</name>
    <name type="synonym">Ananas ananas</name>
    <dbReference type="NCBI Taxonomy" id="4615"/>
    <lineage>
        <taxon>Eukaryota</taxon>
        <taxon>Viridiplantae</taxon>
        <taxon>Streptophyta</taxon>
        <taxon>Embryophyta</taxon>
        <taxon>Tracheophyta</taxon>
        <taxon>Spermatophyta</taxon>
        <taxon>Magnoliopsida</taxon>
        <taxon>Liliopsida</taxon>
        <taxon>Poales</taxon>
        <taxon>Bromeliaceae</taxon>
        <taxon>Bromelioideae</taxon>
        <taxon>Ananas</taxon>
    </lineage>
</organism>
<sequence>MASSKSQFSSLFFITAILLVFLTIFRPVVAAACYARIFAFGDSLTDTGNFLQSIGDFPDPVRRLPYGQTFFGRPTGRFSDGRIIIDFVAEALGLPFVPPYLAGRDVEYFRHGANFAVGGATALNISFFEEKGIDVTWTEYSLGVQMGWFRQLLHLLSDESDRGDIMSSSLFIVGEIGGNDYNHPFLRARSLDEIRTYVPVVVQAIGSAINDLIKLGARTLVVPGNFPIGCVPLYLTVFQSQNKEVYDQQTGCIKWLNEFSEYHNKLLVEELYRLRKLHPHATIIYADYYGASMNIFRFPHKFGFKTSLLACCGSHGPYNCAPSILCGTKGSSVCAEPSTYASWDGLHLTEAAYKFVASAVLNGPYAAPSLSETCPTIELNDAQILYSNQCSE</sequence>
<dbReference type="Gene3D" id="3.40.50.1110">
    <property type="entry name" value="SGNH hydrolase"/>
    <property type="match status" value="1"/>
</dbReference>
<keyword evidence="2" id="KW-0732">Signal</keyword>
<dbReference type="PANTHER" id="PTHR22835:SF673">
    <property type="entry name" value="OS01G0612900 PROTEIN"/>
    <property type="match status" value="1"/>
</dbReference>
<evidence type="ECO:0000256" key="3">
    <source>
        <dbReference type="ARBA" id="ARBA00022801"/>
    </source>
</evidence>
<dbReference type="RefSeq" id="XP_020098884.1">
    <property type="nucleotide sequence ID" value="XM_020243295.1"/>
</dbReference>